<keyword evidence="1" id="KW-0812">Transmembrane</keyword>
<accession>A0A285MDM3</accession>
<keyword evidence="3" id="KW-1185">Reference proteome</keyword>
<evidence type="ECO:0000313" key="2">
    <source>
        <dbReference type="EMBL" id="SNY94803.1"/>
    </source>
</evidence>
<dbReference type="Gene3D" id="3.30.1330.60">
    <property type="entry name" value="OmpA-like domain"/>
    <property type="match status" value="1"/>
</dbReference>
<name>A0A285MDM3_9FLAO</name>
<keyword evidence="1" id="KW-0472">Membrane</keyword>
<evidence type="ECO:0000313" key="3">
    <source>
        <dbReference type="Proteomes" id="UP000219048"/>
    </source>
</evidence>
<dbReference type="RefSeq" id="WP_097044155.1">
    <property type="nucleotide sequence ID" value="NZ_OBEH01000001.1"/>
</dbReference>
<dbReference type="EMBL" id="OBEH01000001">
    <property type="protein sequence ID" value="SNY94803.1"/>
    <property type="molecule type" value="Genomic_DNA"/>
</dbReference>
<feature type="transmembrane region" description="Helical" evidence="1">
    <location>
        <begin position="7"/>
        <end position="25"/>
    </location>
</feature>
<keyword evidence="1" id="KW-1133">Transmembrane helix</keyword>
<sequence>MTTKTSYLLGIFAAIVIGTLLYQKLCVGCIIPQKPMNSDKESLLDSGPVKSLISPFLVNDGTYTHEVNDNFDFYLSSPSFIMPISDELKDGIANLKDYLDSNPEKIIALTGVYTENEENNTPYANLGLARANSVKNHLALSGISTTQINTFGKLMQNLVAEQDVLSGPILYAFSEMISEQQQH</sequence>
<evidence type="ECO:0000256" key="1">
    <source>
        <dbReference type="SAM" id="Phobius"/>
    </source>
</evidence>
<dbReference type="Proteomes" id="UP000219048">
    <property type="component" value="Unassembled WGS sequence"/>
</dbReference>
<protein>
    <submittedName>
        <fullName evidence="2">Outer membrane protein OmpA</fullName>
    </submittedName>
</protein>
<organism evidence="2 3">
    <name type="scientific">Flagellimonas pacifica</name>
    <dbReference type="NCBI Taxonomy" id="1247520"/>
    <lineage>
        <taxon>Bacteria</taxon>
        <taxon>Pseudomonadati</taxon>
        <taxon>Bacteroidota</taxon>
        <taxon>Flavobacteriia</taxon>
        <taxon>Flavobacteriales</taxon>
        <taxon>Flavobacteriaceae</taxon>
        <taxon>Flagellimonas</taxon>
    </lineage>
</organism>
<dbReference type="AlphaFoldDB" id="A0A285MDM3"/>
<dbReference type="OrthoDB" id="9763897at2"/>
<gene>
    <name evidence="2" type="ORF">SAMN06265377_0463</name>
</gene>
<dbReference type="SUPFAM" id="SSF103088">
    <property type="entry name" value="OmpA-like"/>
    <property type="match status" value="1"/>
</dbReference>
<proteinExistence type="predicted"/>
<reference evidence="3" key="1">
    <citation type="submission" date="2017-09" db="EMBL/GenBank/DDBJ databases">
        <authorList>
            <person name="Varghese N."/>
            <person name="Submissions S."/>
        </authorList>
    </citation>
    <scope>NUCLEOTIDE SEQUENCE [LARGE SCALE GENOMIC DNA]</scope>
    <source>
        <strain evidence="3">DSM 25885</strain>
    </source>
</reference>
<dbReference type="InterPro" id="IPR036737">
    <property type="entry name" value="OmpA-like_sf"/>
</dbReference>